<dbReference type="PANTHER" id="PTHR30012:SF4">
    <property type="entry name" value="MSHA BIOGENESIS PROTEIN MSHG"/>
    <property type="match status" value="1"/>
</dbReference>
<feature type="domain" description="Type II secretion system protein GspF" evidence="9">
    <location>
        <begin position="289"/>
        <end position="411"/>
    </location>
</feature>
<dbReference type="GO" id="GO:0005886">
    <property type="term" value="C:plasma membrane"/>
    <property type="evidence" value="ECO:0007669"/>
    <property type="project" value="UniProtKB-SubCell"/>
</dbReference>
<dbReference type="AlphaFoldDB" id="A0A6C2UBK3"/>
<feature type="domain" description="Type II secretion system protein GspF" evidence="9">
    <location>
        <begin position="86"/>
        <end position="209"/>
    </location>
</feature>
<name>A0A6C2UBK3_PONDE</name>
<evidence type="ECO:0000259" key="9">
    <source>
        <dbReference type="Pfam" id="PF00482"/>
    </source>
</evidence>
<comment type="similarity">
    <text evidence="2">Belongs to the GSP F family.</text>
</comment>
<comment type="subcellular location">
    <subcellularLocation>
        <location evidence="1">Cell inner membrane</location>
        <topology evidence="1">Multi-pass membrane protein</topology>
    </subcellularLocation>
</comment>
<keyword evidence="4" id="KW-0997">Cell inner membrane</keyword>
<feature type="transmembrane region" description="Helical" evidence="8">
    <location>
        <begin position="235"/>
        <end position="257"/>
    </location>
</feature>
<dbReference type="GO" id="GO:0015628">
    <property type="term" value="P:protein secretion by the type II secretion system"/>
    <property type="evidence" value="ECO:0007669"/>
    <property type="project" value="TreeGrafter"/>
</dbReference>
<evidence type="ECO:0000256" key="5">
    <source>
        <dbReference type="ARBA" id="ARBA00022692"/>
    </source>
</evidence>
<dbReference type="EMBL" id="CAAHFG010000004">
    <property type="protein sequence ID" value="VGO17538.1"/>
    <property type="molecule type" value="Genomic_DNA"/>
</dbReference>
<evidence type="ECO:0000256" key="4">
    <source>
        <dbReference type="ARBA" id="ARBA00022519"/>
    </source>
</evidence>
<reference evidence="10 11" key="1">
    <citation type="submission" date="2019-04" db="EMBL/GenBank/DDBJ databases">
        <authorList>
            <person name="Van Vliet M D."/>
        </authorList>
    </citation>
    <scope>NUCLEOTIDE SEQUENCE [LARGE SCALE GENOMIC DNA]</scope>
    <source>
        <strain evidence="10 11">F1</strain>
    </source>
</reference>
<evidence type="ECO:0000313" key="11">
    <source>
        <dbReference type="Proteomes" id="UP000366872"/>
    </source>
</evidence>
<evidence type="ECO:0000256" key="1">
    <source>
        <dbReference type="ARBA" id="ARBA00004429"/>
    </source>
</evidence>
<dbReference type="Gene3D" id="1.20.81.30">
    <property type="entry name" value="Type II secretion system (T2SS), domain F"/>
    <property type="match status" value="2"/>
</dbReference>
<organism evidence="10 11">
    <name type="scientific">Pontiella desulfatans</name>
    <dbReference type="NCBI Taxonomy" id="2750659"/>
    <lineage>
        <taxon>Bacteria</taxon>
        <taxon>Pseudomonadati</taxon>
        <taxon>Kiritimatiellota</taxon>
        <taxon>Kiritimatiellia</taxon>
        <taxon>Kiritimatiellales</taxon>
        <taxon>Pontiellaceae</taxon>
        <taxon>Pontiella</taxon>
    </lineage>
</organism>
<sequence length="420" mass="46073">MASFSYIAKNKEGQEVRSSLEAATRLEALEALRKKGLTVVDLFNVEDAPSSAKPALAKVKTAKPAKVPRQSFSFASKVKMTDLAVFCRQLAISVNAGVPLRDAIEGIGMELEHPVLKRISIDIVQQLHDGRSFSEAIARHPKVFNEMFHGLVKVAEESGKLPGTLRQLADYLEKADRLRRRIKAMAAYPIFIGIFFIIVCMIMTLFILPQFTDIFGGQGAELPAFTKLVFGVNEFFVDNFLVIVVGVVLSTTAFVLYGRTPAGSYQKDKFKLAMPYAGGCLKKYILARFCRSMAIMVHSGVPISNALEICADATGNQLLKRNVLGVREMIMTGNRIASSLEKSGIFPGLIVRMVAVGEDSGQLPEVLDNVSDLYEDQVEVSVMTSMALFEPLVICVFGAFILMLVLAIYLPIFTVSTGMH</sequence>
<proteinExistence type="inferred from homology"/>
<keyword evidence="5 8" id="KW-0812">Transmembrane</keyword>
<feature type="transmembrane region" description="Helical" evidence="8">
    <location>
        <begin position="392"/>
        <end position="412"/>
    </location>
</feature>
<dbReference type="Pfam" id="PF00482">
    <property type="entry name" value="T2SSF"/>
    <property type="match status" value="2"/>
</dbReference>
<accession>A0A6C2UBK3</accession>
<evidence type="ECO:0000256" key="3">
    <source>
        <dbReference type="ARBA" id="ARBA00022475"/>
    </source>
</evidence>
<gene>
    <name evidence="10" type="primary">epsF_5</name>
    <name evidence="10" type="ORF">PDESU_06135</name>
</gene>
<dbReference type="PANTHER" id="PTHR30012">
    <property type="entry name" value="GENERAL SECRETION PATHWAY PROTEIN"/>
    <property type="match status" value="1"/>
</dbReference>
<keyword evidence="7 8" id="KW-0472">Membrane</keyword>
<dbReference type="InterPro" id="IPR042094">
    <property type="entry name" value="T2SS_GspF_sf"/>
</dbReference>
<dbReference type="Proteomes" id="UP000366872">
    <property type="component" value="Unassembled WGS sequence"/>
</dbReference>
<evidence type="ECO:0000256" key="6">
    <source>
        <dbReference type="ARBA" id="ARBA00022989"/>
    </source>
</evidence>
<feature type="transmembrane region" description="Helical" evidence="8">
    <location>
        <begin position="186"/>
        <end position="208"/>
    </location>
</feature>
<dbReference type="RefSeq" id="WP_136083001.1">
    <property type="nucleotide sequence ID" value="NZ_CAAHFG010000004.1"/>
</dbReference>
<keyword evidence="6 8" id="KW-1133">Transmembrane helix</keyword>
<evidence type="ECO:0000256" key="2">
    <source>
        <dbReference type="ARBA" id="ARBA00005745"/>
    </source>
</evidence>
<protein>
    <submittedName>
        <fullName evidence="10">Type II secretion system protein F</fullName>
    </submittedName>
</protein>
<evidence type="ECO:0000256" key="8">
    <source>
        <dbReference type="SAM" id="Phobius"/>
    </source>
</evidence>
<dbReference type="InterPro" id="IPR003004">
    <property type="entry name" value="GspF/PilC"/>
</dbReference>
<keyword evidence="3" id="KW-1003">Cell membrane</keyword>
<dbReference type="PRINTS" id="PR00812">
    <property type="entry name" value="BCTERIALGSPF"/>
</dbReference>
<keyword evidence="11" id="KW-1185">Reference proteome</keyword>
<dbReference type="FunFam" id="1.20.81.30:FF:000001">
    <property type="entry name" value="Type II secretion system protein F"/>
    <property type="match status" value="2"/>
</dbReference>
<dbReference type="InterPro" id="IPR018076">
    <property type="entry name" value="T2SS_GspF_dom"/>
</dbReference>
<evidence type="ECO:0000256" key="7">
    <source>
        <dbReference type="ARBA" id="ARBA00023136"/>
    </source>
</evidence>
<evidence type="ECO:0000313" key="10">
    <source>
        <dbReference type="EMBL" id="VGO17538.1"/>
    </source>
</evidence>